<dbReference type="InterPro" id="IPR017946">
    <property type="entry name" value="PLC-like_Pdiesterase_TIM-brl"/>
</dbReference>
<gene>
    <name evidence="7" type="ORF">FEM48_Zijuj10G0170400</name>
</gene>
<dbReference type="GO" id="GO:0046475">
    <property type="term" value="P:glycerophospholipid catabolic process"/>
    <property type="evidence" value="ECO:0007669"/>
    <property type="project" value="TreeGrafter"/>
</dbReference>
<dbReference type="PANTHER" id="PTHR22958">
    <property type="entry name" value="GLYCEROPHOSPHORYL DIESTER PHOSPHODIESTERASE"/>
    <property type="match status" value="1"/>
</dbReference>
<dbReference type="Pfam" id="PF03009">
    <property type="entry name" value="GDPD"/>
    <property type="match status" value="1"/>
</dbReference>
<dbReference type="InterPro" id="IPR051578">
    <property type="entry name" value="GDPD"/>
</dbReference>
<dbReference type="FunFam" id="3.20.20.190:FF:000034">
    <property type="entry name" value="Glycerophosphodiester phosphodiesterase GDPD2"/>
    <property type="match status" value="1"/>
</dbReference>
<proteinExistence type="inferred from homology"/>
<evidence type="ECO:0000313" key="8">
    <source>
        <dbReference type="Proteomes" id="UP000813462"/>
    </source>
</evidence>
<keyword evidence="3" id="KW-0319">Glycerol metabolism</keyword>
<dbReference type="Proteomes" id="UP000813462">
    <property type="component" value="Unassembled WGS sequence"/>
</dbReference>
<accession>A0A978UPM2</accession>
<dbReference type="AlphaFoldDB" id="A0A978UPM2"/>
<comment type="catalytic activity">
    <reaction evidence="5">
        <text>a sn-glycero-3-phosphodiester + H2O = an alcohol + sn-glycerol 3-phosphate + H(+)</text>
        <dbReference type="Rhea" id="RHEA:12969"/>
        <dbReference type="ChEBI" id="CHEBI:15377"/>
        <dbReference type="ChEBI" id="CHEBI:15378"/>
        <dbReference type="ChEBI" id="CHEBI:30879"/>
        <dbReference type="ChEBI" id="CHEBI:57597"/>
        <dbReference type="ChEBI" id="CHEBI:83408"/>
        <dbReference type="EC" id="3.1.4.46"/>
    </reaction>
</comment>
<organism evidence="7 8">
    <name type="scientific">Ziziphus jujuba var. spinosa</name>
    <dbReference type="NCBI Taxonomy" id="714518"/>
    <lineage>
        <taxon>Eukaryota</taxon>
        <taxon>Viridiplantae</taxon>
        <taxon>Streptophyta</taxon>
        <taxon>Embryophyta</taxon>
        <taxon>Tracheophyta</taxon>
        <taxon>Spermatophyta</taxon>
        <taxon>Magnoliopsida</taxon>
        <taxon>eudicotyledons</taxon>
        <taxon>Gunneridae</taxon>
        <taxon>Pentapetalae</taxon>
        <taxon>rosids</taxon>
        <taxon>fabids</taxon>
        <taxon>Rosales</taxon>
        <taxon>Rhamnaceae</taxon>
        <taxon>Paliureae</taxon>
        <taxon>Ziziphus</taxon>
    </lineage>
</organism>
<dbReference type="EMBL" id="JAEACU010000010">
    <property type="protein sequence ID" value="KAH7516774.1"/>
    <property type="molecule type" value="Genomic_DNA"/>
</dbReference>
<comment type="similarity">
    <text evidence="1">Belongs to the glycerophosphoryl diester phosphodiesterase family.</text>
</comment>
<dbReference type="Gene3D" id="3.20.20.190">
    <property type="entry name" value="Phosphatidylinositol (PI) phosphodiesterase"/>
    <property type="match status" value="1"/>
</dbReference>
<sequence>MALKAVHVSDVPNLDQVQENAALALFRSSCLSVGVNGEGEEIKKGYNFGKFVVMGHRGSGMNMLQSSDGRMKSIKENSILSFNTAAQFPIDFIEFDVQVTKDDCPVIFHDIFILTEDKGAIVEKRTTGITLDEFLSYGPQKQPGKVGKPLFRKTKDGKLFEWKVQNDDYLCTLEEVFQKVEYPMGFNIELKFDDQVVYKEEELTRILQAILKVVNEYAKDRPIIFSSFQPDAALSIRKLQNTYPVFFLTNGGSEIYTDSRRNSLDEAIKLCCLGGLQGIVSEVKAILRNPGAVTRIKESKLALITYGQLNNVPEVVYMQHLMGVEGVIVDLVKEITEAVSDYITTPAKDVGENNLFEEEEKDVQVKTRPQFSQLELSFLLKLIPELIRN</sequence>
<evidence type="ECO:0000256" key="2">
    <source>
        <dbReference type="ARBA" id="ARBA00012247"/>
    </source>
</evidence>
<evidence type="ECO:0000313" key="7">
    <source>
        <dbReference type="EMBL" id="KAH7516774.1"/>
    </source>
</evidence>
<evidence type="ECO:0000256" key="3">
    <source>
        <dbReference type="ARBA" id="ARBA00022798"/>
    </source>
</evidence>
<dbReference type="InterPro" id="IPR030395">
    <property type="entry name" value="GP_PDE_dom"/>
</dbReference>
<dbReference type="GO" id="GO:0006071">
    <property type="term" value="P:glycerol metabolic process"/>
    <property type="evidence" value="ECO:0007669"/>
    <property type="project" value="UniProtKB-KW"/>
</dbReference>
<feature type="domain" description="GP-PDE" evidence="6">
    <location>
        <begin position="51"/>
        <end position="339"/>
    </location>
</feature>
<evidence type="ECO:0000256" key="5">
    <source>
        <dbReference type="ARBA" id="ARBA00047512"/>
    </source>
</evidence>
<dbReference type="PROSITE" id="PS51704">
    <property type="entry name" value="GP_PDE"/>
    <property type="match status" value="1"/>
</dbReference>
<protein>
    <recommendedName>
        <fullName evidence="2">glycerophosphodiester phosphodiesterase</fullName>
        <ecNumber evidence="2">3.1.4.46</ecNumber>
    </recommendedName>
</protein>
<dbReference type="EC" id="3.1.4.46" evidence="2"/>
<dbReference type="OrthoDB" id="1058301at2759"/>
<comment type="caution">
    <text evidence="7">The sequence shown here is derived from an EMBL/GenBank/DDBJ whole genome shotgun (WGS) entry which is preliminary data.</text>
</comment>
<reference evidence="7" key="1">
    <citation type="journal article" date="2021" name="Front. Plant Sci.">
        <title>Chromosome-Scale Genome Assembly for Chinese Sour Jujube and Insights Into Its Genome Evolution and Domestication Signature.</title>
        <authorList>
            <person name="Shen L.-Y."/>
            <person name="Luo H."/>
            <person name="Wang X.-L."/>
            <person name="Wang X.-M."/>
            <person name="Qiu X.-J."/>
            <person name="Liu H."/>
            <person name="Zhou S.-S."/>
            <person name="Jia K.-H."/>
            <person name="Nie S."/>
            <person name="Bao Y.-T."/>
            <person name="Zhang R.-G."/>
            <person name="Yun Q.-Z."/>
            <person name="Chai Y.-H."/>
            <person name="Lu J.-Y."/>
            <person name="Li Y."/>
            <person name="Zhao S.-W."/>
            <person name="Mao J.-F."/>
            <person name="Jia S.-G."/>
            <person name="Mao Y.-M."/>
        </authorList>
    </citation>
    <scope>NUCLEOTIDE SEQUENCE</scope>
    <source>
        <strain evidence="7">AT0</strain>
        <tissue evidence="7">Leaf</tissue>
    </source>
</reference>
<evidence type="ECO:0000259" key="6">
    <source>
        <dbReference type="PROSITE" id="PS51704"/>
    </source>
</evidence>
<dbReference type="GO" id="GO:0008889">
    <property type="term" value="F:glycerophosphodiester phosphodiesterase activity"/>
    <property type="evidence" value="ECO:0007669"/>
    <property type="project" value="UniProtKB-EC"/>
</dbReference>
<keyword evidence="4" id="KW-0378">Hydrolase</keyword>
<evidence type="ECO:0000256" key="1">
    <source>
        <dbReference type="ARBA" id="ARBA00007277"/>
    </source>
</evidence>
<dbReference type="SUPFAM" id="SSF51695">
    <property type="entry name" value="PLC-like phosphodiesterases"/>
    <property type="match status" value="1"/>
</dbReference>
<name>A0A978UPM2_ZIZJJ</name>
<dbReference type="PANTHER" id="PTHR22958:SF34">
    <property type="entry name" value="GLYCEROPHOSPHODIESTER PHOSPHODIESTERASE GDPD3"/>
    <property type="match status" value="1"/>
</dbReference>
<evidence type="ECO:0000256" key="4">
    <source>
        <dbReference type="ARBA" id="ARBA00022801"/>
    </source>
</evidence>